<dbReference type="Gene3D" id="2.30.30.90">
    <property type="match status" value="1"/>
</dbReference>
<dbReference type="Pfam" id="PF04023">
    <property type="entry name" value="FeoA"/>
    <property type="match status" value="1"/>
</dbReference>
<dbReference type="GO" id="GO:0046914">
    <property type="term" value="F:transition metal ion binding"/>
    <property type="evidence" value="ECO:0007669"/>
    <property type="project" value="InterPro"/>
</dbReference>
<sequence length="78" mass="8811">MLLKDLQTGESAVVTQIDLPFQIERRLQALGMTLGTRIHCITRKGKGIMVILLRGTRFALGYNMTRNITVDKVEVDHD</sequence>
<dbReference type="InterPro" id="IPR007167">
    <property type="entry name" value="Fe-transptr_FeoA-like"/>
</dbReference>
<gene>
    <name evidence="3" type="ORF">FX155_06060</name>
</gene>
<organism evidence="3 4">
    <name type="scientific">Acidaminococcus fermentans</name>
    <dbReference type="NCBI Taxonomy" id="905"/>
    <lineage>
        <taxon>Bacteria</taxon>
        <taxon>Bacillati</taxon>
        <taxon>Bacillota</taxon>
        <taxon>Negativicutes</taxon>
        <taxon>Acidaminococcales</taxon>
        <taxon>Acidaminococcaceae</taxon>
        <taxon>Acidaminococcus</taxon>
    </lineage>
</organism>
<dbReference type="InterPro" id="IPR008988">
    <property type="entry name" value="Transcriptional_repressor_C"/>
</dbReference>
<evidence type="ECO:0000313" key="4">
    <source>
        <dbReference type="Proteomes" id="UP000441455"/>
    </source>
</evidence>
<proteinExistence type="predicted"/>
<comment type="caution">
    <text evidence="3">The sequence shown here is derived from an EMBL/GenBank/DDBJ whole genome shotgun (WGS) entry which is preliminary data.</text>
</comment>
<dbReference type="RefSeq" id="WP_022487798.1">
    <property type="nucleotide sequence ID" value="NZ_CALEXD010000015.1"/>
</dbReference>
<evidence type="ECO:0000259" key="2">
    <source>
        <dbReference type="SMART" id="SM00899"/>
    </source>
</evidence>
<evidence type="ECO:0000313" key="3">
    <source>
        <dbReference type="EMBL" id="MSS82157.1"/>
    </source>
</evidence>
<keyword evidence="1" id="KW-0408">Iron</keyword>
<feature type="domain" description="Ferrous iron transporter FeoA-like" evidence="2">
    <location>
        <begin position="1"/>
        <end position="72"/>
    </location>
</feature>
<dbReference type="InterPro" id="IPR038157">
    <property type="entry name" value="FeoA_core_dom"/>
</dbReference>
<reference evidence="3 4" key="1">
    <citation type="submission" date="2019-08" db="EMBL/GenBank/DDBJ databases">
        <title>In-depth cultivation of the pig gut microbiome towards novel bacterial diversity and tailored functional studies.</title>
        <authorList>
            <person name="Wylensek D."/>
            <person name="Hitch T.C.A."/>
            <person name="Clavel T."/>
        </authorList>
    </citation>
    <scope>NUCLEOTIDE SEQUENCE [LARGE SCALE GENOMIC DNA]</scope>
    <source>
        <strain evidence="3 4">WCA-389-WT-5B</strain>
    </source>
</reference>
<accession>A0A6N7VKN0</accession>
<name>A0A6N7VKN0_ACIFE</name>
<dbReference type="EMBL" id="VULN01000007">
    <property type="protein sequence ID" value="MSS82157.1"/>
    <property type="molecule type" value="Genomic_DNA"/>
</dbReference>
<dbReference type="OrthoDB" id="9811076at2"/>
<dbReference type="SUPFAM" id="SSF50037">
    <property type="entry name" value="C-terminal domain of transcriptional repressors"/>
    <property type="match status" value="1"/>
</dbReference>
<dbReference type="Proteomes" id="UP000441455">
    <property type="component" value="Unassembled WGS sequence"/>
</dbReference>
<dbReference type="AlphaFoldDB" id="A0A6N7VKN0"/>
<evidence type="ECO:0000256" key="1">
    <source>
        <dbReference type="ARBA" id="ARBA00023004"/>
    </source>
</evidence>
<protein>
    <submittedName>
        <fullName evidence="3">Ferrous iron transport protein A</fullName>
    </submittedName>
</protein>
<dbReference type="SMART" id="SM00899">
    <property type="entry name" value="FeoA"/>
    <property type="match status" value="1"/>
</dbReference>